<comment type="subcellular location">
    <subcellularLocation>
        <location evidence="1">Plastid</location>
        <location evidence="1">Chloroplast</location>
    </subcellularLocation>
</comment>
<gene>
    <name evidence="5" type="ORF">HPHI1048_LOCUS5586</name>
</gene>
<proteinExistence type="inferred from homology"/>
<dbReference type="Pfam" id="PF00685">
    <property type="entry name" value="Sulfotransfer_1"/>
    <property type="match status" value="1"/>
</dbReference>
<reference evidence="5" key="1">
    <citation type="submission" date="2021-01" db="EMBL/GenBank/DDBJ databases">
        <authorList>
            <person name="Corre E."/>
            <person name="Pelletier E."/>
            <person name="Niang G."/>
            <person name="Scheremetjew M."/>
            <person name="Finn R."/>
            <person name="Kale V."/>
            <person name="Holt S."/>
            <person name="Cochrane G."/>
            <person name="Meng A."/>
            <person name="Brown T."/>
            <person name="Cohen L."/>
        </authorList>
    </citation>
    <scope>NUCLEOTIDE SEQUENCE</scope>
    <source>
        <strain evidence="5">CCMP325</strain>
    </source>
</reference>
<evidence type="ECO:0000256" key="2">
    <source>
        <dbReference type="ARBA" id="ARBA00005771"/>
    </source>
</evidence>
<dbReference type="GO" id="GO:0008146">
    <property type="term" value="F:sulfotransferase activity"/>
    <property type="evidence" value="ECO:0007669"/>
    <property type="project" value="InterPro"/>
</dbReference>
<organism evidence="5">
    <name type="scientific">Hanusia phi</name>
    <dbReference type="NCBI Taxonomy" id="3032"/>
    <lineage>
        <taxon>Eukaryota</taxon>
        <taxon>Cryptophyceae</taxon>
        <taxon>Pyrenomonadales</taxon>
        <taxon>Geminigeraceae</taxon>
        <taxon>Hanusia</taxon>
    </lineage>
</organism>
<dbReference type="Gene3D" id="3.40.50.300">
    <property type="entry name" value="P-loop containing nucleotide triphosphate hydrolases"/>
    <property type="match status" value="1"/>
</dbReference>
<dbReference type="PANTHER" id="PTHR11783">
    <property type="entry name" value="SULFOTRANSFERASE SULT"/>
    <property type="match status" value="1"/>
</dbReference>
<evidence type="ECO:0000259" key="4">
    <source>
        <dbReference type="Pfam" id="PF00685"/>
    </source>
</evidence>
<sequence length="357" mass="41229">MGIIGSYFPELFLKLPSGVILWAMFGNPVPPYILPDPYKMGEFPTWAREGDVVVAAAPKAGTTWMLYCSHQIRNRGRDYNFTDVNIETPWPDLIHRPGQTWHDIKRLMNTTILPDGTRLKDHWDNPSHPFRIFKSHYHPYRRNGKAYQVLPVREFPKVKFIGIVRNGLDVLASFCNFFYNHRPDFRKMWGGFPMAFKSNEECMNFLLPDGPLDYIFFGYAKDWWEVRDLPNVLLLHYSDMSKDLAGGVKKMAKFLEVDLKPDEFDRVVEKCSFKHMKAHADQFNYVLWSNDASLPSTAMCGTLHCPENPEGSVVYKGRSGRGKETFSKELIAKWEAAEQAEFDDPALMHWVKNGGSF</sequence>
<comment type="similarity">
    <text evidence="2">Belongs to the sulfotransferase 1 family.</text>
</comment>
<evidence type="ECO:0000256" key="3">
    <source>
        <dbReference type="ARBA" id="ARBA00022679"/>
    </source>
</evidence>
<dbReference type="InterPro" id="IPR027417">
    <property type="entry name" value="P-loop_NTPase"/>
</dbReference>
<protein>
    <recommendedName>
        <fullName evidence="4">Sulfotransferase domain-containing protein</fullName>
    </recommendedName>
</protein>
<accession>A0A7S0E6L7</accession>
<dbReference type="EMBL" id="HBEO01007996">
    <property type="protein sequence ID" value="CAD8475084.1"/>
    <property type="molecule type" value="Transcribed_RNA"/>
</dbReference>
<dbReference type="InterPro" id="IPR000863">
    <property type="entry name" value="Sulfotransferase_dom"/>
</dbReference>
<evidence type="ECO:0000313" key="5">
    <source>
        <dbReference type="EMBL" id="CAD8475084.1"/>
    </source>
</evidence>
<dbReference type="AlphaFoldDB" id="A0A7S0E6L7"/>
<name>A0A7S0E6L7_9CRYP</name>
<dbReference type="GO" id="GO:0009507">
    <property type="term" value="C:chloroplast"/>
    <property type="evidence" value="ECO:0007669"/>
    <property type="project" value="UniProtKB-SubCell"/>
</dbReference>
<keyword evidence="3" id="KW-0808">Transferase</keyword>
<dbReference type="SUPFAM" id="SSF52540">
    <property type="entry name" value="P-loop containing nucleoside triphosphate hydrolases"/>
    <property type="match status" value="1"/>
</dbReference>
<feature type="domain" description="Sulfotransferase" evidence="4">
    <location>
        <begin position="50"/>
        <end position="282"/>
    </location>
</feature>
<evidence type="ECO:0000256" key="1">
    <source>
        <dbReference type="ARBA" id="ARBA00004229"/>
    </source>
</evidence>